<protein>
    <submittedName>
        <fullName evidence="2">DUF6734 family protein</fullName>
    </submittedName>
</protein>
<organism evidence="2 3">
    <name type="scientific">Aquimarina gracilis</name>
    <dbReference type="NCBI Taxonomy" id="874422"/>
    <lineage>
        <taxon>Bacteria</taxon>
        <taxon>Pseudomonadati</taxon>
        <taxon>Bacteroidota</taxon>
        <taxon>Flavobacteriia</taxon>
        <taxon>Flavobacteriales</taxon>
        <taxon>Flavobacteriaceae</taxon>
        <taxon>Aquimarina</taxon>
    </lineage>
</organism>
<sequence length="545" mass="64155">MKIIQTLWTKPGIEGGWIHEKYHFISWAYSCLQLKKHYDQVELYTDSYGKYILKDLLNLPYTKVHTNLDDFDYPTYLWAAPKILSYGLQDEPFLHVDGDVYITEPMDEKILEHPLVYQNKEIEFQKKAFYSLIFEEIQQLVDDKSSLPDWISNVNMNNVVAFNAGVFGGTDVSFFKEHSELAFKFFSEYKDVIKRMKTPAYANHIAEQVLSNYLTKKHDTIHKGFFDARFFMDEDSIKKSKTKDKDPIGYYTTDHFGVSPYGKKYIHYIGKTKQSIREVRALTRRLYIDYPEYYGRIMNLNSKKVEEKYSFNDAYQDDLEAANTTTISKSSIKNAIVKVSCKYTFSKTIYMYKRIIDSSFALNISPNDFIDFFESKQHQINGELVNDVFHYEKQVFEYVTQLYEDEVYIEREQQTSAFIDKIYAYDQPDIDNYEIGFNGYLGIVRTKWEWANNQVDPMSNMSIDPKGALTILTPDFITKRIYQESLTNLNQIIVYVFDSPKTYNEGFEQILEFVNTNDLKIFKKQVFECIAYLITNNILVVNPKK</sequence>
<evidence type="ECO:0000313" key="2">
    <source>
        <dbReference type="EMBL" id="MEB3345641.1"/>
    </source>
</evidence>
<dbReference type="InterPro" id="IPR046621">
    <property type="entry name" value="DUF6734"/>
</dbReference>
<dbReference type="EMBL" id="JAYKLX010000004">
    <property type="protein sequence ID" value="MEB3345641.1"/>
    <property type="molecule type" value="Genomic_DNA"/>
</dbReference>
<dbReference type="Pfam" id="PF20508">
    <property type="entry name" value="DUF6734"/>
    <property type="match status" value="1"/>
</dbReference>
<keyword evidence="3" id="KW-1185">Reference proteome</keyword>
<feature type="domain" description="DUF6734" evidence="1">
    <location>
        <begin position="1"/>
        <end position="299"/>
    </location>
</feature>
<name>A0ABU5ZU79_9FLAO</name>
<reference evidence="2 3" key="1">
    <citation type="journal article" date="2013" name="Int. J. Syst. Evol. Microbiol.">
        <title>Aquimarina gracilis sp. nov., isolated from the gut microflora of a mussel, Mytilus coruscus, and emended description of Aquimarina spongiae.</title>
        <authorList>
            <person name="Park S.C."/>
            <person name="Choe H.N."/>
            <person name="Baik K.S."/>
            <person name="Seong C.N."/>
        </authorList>
    </citation>
    <scope>NUCLEOTIDE SEQUENCE [LARGE SCALE GENOMIC DNA]</scope>
    <source>
        <strain evidence="2 3">PSC32</strain>
    </source>
</reference>
<accession>A0ABU5ZU79</accession>
<comment type="caution">
    <text evidence="2">The sequence shown here is derived from an EMBL/GenBank/DDBJ whole genome shotgun (WGS) entry which is preliminary data.</text>
</comment>
<evidence type="ECO:0000259" key="1">
    <source>
        <dbReference type="Pfam" id="PF20508"/>
    </source>
</evidence>
<gene>
    <name evidence="2" type="ORF">U6A24_09230</name>
</gene>
<dbReference type="Proteomes" id="UP001327027">
    <property type="component" value="Unassembled WGS sequence"/>
</dbReference>
<dbReference type="RefSeq" id="WP_324179673.1">
    <property type="nucleotide sequence ID" value="NZ_BAABAW010000007.1"/>
</dbReference>
<evidence type="ECO:0000313" key="3">
    <source>
        <dbReference type="Proteomes" id="UP001327027"/>
    </source>
</evidence>
<proteinExistence type="predicted"/>